<feature type="compositionally biased region" description="Polar residues" evidence="1">
    <location>
        <begin position="244"/>
        <end position="266"/>
    </location>
</feature>
<name>A0A2A9M5C9_BESBE</name>
<feature type="compositionally biased region" description="Polar residues" evidence="1">
    <location>
        <begin position="163"/>
        <end position="172"/>
    </location>
</feature>
<dbReference type="EMBL" id="NWUJ01000008">
    <property type="protein sequence ID" value="PFH33698.1"/>
    <property type="molecule type" value="Genomic_DNA"/>
</dbReference>
<accession>A0A2A9M5C9</accession>
<keyword evidence="2" id="KW-0732">Signal</keyword>
<reference evidence="3 4" key="1">
    <citation type="submission" date="2017-09" db="EMBL/GenBank/DDBJ databases">
        <title>Genome sequencing of Besnoitia besnoiti strain Bb-Ger1.</title>
        <authorList>
            <person name="Schares G."/>
            <person name="Venepally P."/>
            <person name="Lorenzi H.A."/>
        </authorList>
    </citation>
    <scope>NUCLEOTIDE SEQUENCE [LARGE SCALE GENOMIC DNA]</scope>
    <source>
        <strain evidence="3 4">Bb-Ger1</strain>
    </source>
</reference>
<feature type="compositionally biased region" description="Low complexity" evidence="1">
    <location>
        <begin position="224"/>
        <end position="243"/>
    </location>
</feature>
<feature type="signal peptide" evidence="2">
    <location>
        <begin position="1"/>
        <end position="22"/>
    </location>
</feature>
<sequence length="502" mass="50359">MGQLTGTLPVFLLLGLFGISEKLSHSASGLQLRLHSSALWHDRGYPPVGSDAEEALSSSAWVDLSSGENEDADKQQRGGAAGTSGGNALGAAPASPASTDAQAVNPSSPAEPGESPVNATNDAGDESADLSSDIPTLPENSDAGDESLGDQKDNPSTDDNDTVAVTQASDANAEQVDTDPSDAAQPSPAEAGASSAAPTASSETGESVADGGTLTDAEESVSPAGDDLAPTATGAAAADTSLSESAVTSDANSLQESEEVSGSGQPEGTPLNVNPGDPTSDIGNGNSIGDGVSEMGSATSSDGPQEFQEMESPDAAQDQAADTSPSGTEAAGVPFETSGPEAQPSGGASSTQGAPLALLKHEEDVPVVPSASAGSPRFRQWTSQFLGTGKEQFQLMQRTNVAEAAGKGAKNLRASMEILHNTTSFFSALRAQQHARKAASPQQQDSGSPIPNQLHESGAVPLSEPASPRQQEGAVEDTEPEAGVSASTETPDSSEEAGLENV</sequence>
<feature type="region of interest" description="Disordered" evidence="1">
    <location>
        <begin position="429"/>
        <end position="502"/>
    </location>
</feature>
<evidence type="ECO:0000313" key="3">
    <source>
        <dbReference type="EMBL" id="PFH33698.1"/>
    </source>
</evidence>
<gene>
    <name evidence="3" type="ORF">BESB_079140</name>
</gene>
<evidence type="ECO:0000256" key="2">
    <source>
        <dbReference type="SAM" id="SignalP"/>
    </source>
</evidence>
<dbReference type="VEuPathDB" id="ToxoDB:BESB_079140"/>
<feature type="compositionally biased region" description="Acidic residues" evidence="1">
    <location>
        <begin position="492"/>
        <end position="502"/>
    </location>
</feature>
<dbReference type="GeneID" id="40312841"/>
<dbReference type="AlphaFoldDB" id="A0A2A9M5C9"/>
<organism evidence="3 4">
    <name type="scientific">Besnoitia besnoiti</name>
    <name type="common">Apicomplexan protozoan</name>
    <dbReference type="NCBI Taxonomy" id="94643"/>
    <lineage>
        <taxon>Eukaryota</taxon>
        <taxon>Sar</taxon>
        <taxon>Alveolata</taxon>
        <taxon>Apicomplexa</taxon>
        <taxon>Conoidasida</taxon>
        <taxon>Coccidia</taxon>
        <taxon>Eucoccidiorida</taxon>
        <taxon>Eimeriorina</taxon>
        <taxon>Sarcocystidae</taxon>
        <taxon>Besnoitia</taxon>
    </lineage>
</organism>
<dbReference type="Proteomes" id="UP000224006">
    <property type="component" value="Chromosome VII"/>
</dbReference>
<comment type="caution">
    <text evidence="3">The sequence shown here is derived from an EMBL/GenBank/DDBJ whole genome shotgun (WGS) entry which is preliminary data.</text>
</comment>
<dbReference type="KEGG" id="bbes:BESB_079140"/>
<keyword evidence="4" id="KW-1185">Reference proteome</keyword>
<feature type="compositionally biased region" description="Polar residues" evidence="1">
    <location>
        <begin position="440"/>
        <end position="455"/>
    </location>
</feature>
<dbReference type="RefSeq" id="XP_029217707.1">
    <property type="nucleotide sequence ID" value="XM_029366276.1"/>
</dbReference>
<feature type="compositionally biased region" description="Gly residues" evidence="1">
    <location>
        <begin position="79"/>
        <end position="88"/>
    </location>
</feature>
<protein>
    <submittedName>
        <fullName evidence="3">Rhoptry protein ROP10</fullName>
    </submittedName>
</protein>
<evidence type="ECO:0000313" key="4">
    <source>
        <dbReference type="Proteomes" id="UP000224006"/>
    </source>
</evidence>
<feature type="compositionally biased region" description="Polar residues" evidence="1">
    <location>
        <begin position="96"/>
        <end position="108"/>
    </location>
</feature>
<proteinExistence type="predicted"/>
<dbReference type="OrthoDB" id="10375436at2759"/>
<feature type="compositionally biased region" description="Low complexity" evidence="1">
    <location>
        <begin position="183"/>
        <end position="207"/>
    </location>
</feature>
<feature type="region of interest" description="Disordered" evidence="1">
    <location>
        <begin position="63"/>
        <end position="376"/>
    </location>
</feature>
<evidence type="ECO:0000256" key="1">
    <source>
        <dbReference type="SAM" id="MobiDB-lite"/>
    </source>
</evidence>
<feature type="chain" id="PRO_5013219325" evidence="2">
    <location>
        <begin position="23"/>
        <end position="502"/>
    </location>
</feature>